<accession>A0A0E3W2B6</accession>
<sequence length="159" mass="17686">MDGIPLHKGGPTQLWPILMRVVELPLAPIMMIAVFCGSSKPSCLEAYLRQLIEEANELISAGFQIGGKTLGFNVKAIIADLPARAFVKATTNFNEYHGCIQHSTCVGEWHRAGKKIIFDAVGAPLRTDEGFRRRECPGHHQVWRSPLEDLKNFDMVNTN</sequence>
<dbReference type="PANTHER" id="PTHR33053:SF9">
    <property type="entry name" value="AGAP000105-PA"/>
    <property type="match status" value="1"/>
</dbReference>
<dbReference type="AlphaFoldDB" id="A0A0E3W2B6"/>
<reference evidence="1" key="1">
    <citation type="submission" date="2015-03" db="EMBL/GenBank/DDBJ databases">
        <title>Long non-coding RNA discovery across the genus Anopheles reveals conserved secondary structures within and beyond the Gambiae complex.</title>
        <authorList>
            <person name="Jenkins A."/>
            <person name="Waterhouse R."/>
            <person name="Muskavitch M."/>
        </authorList>
    </citation>
    <scope>NUCLEOTIDE SEQUENCE</scope>
    <source>
        <tissue evidence="1">Whole body</tissue>
    </source>
</reference>
<dbReference type="EMBL" id="HACL01000236">
    <property type="protein sequence ID" value="CFW94530.1"/>
    <property type="molecule type" value="Transcribed_RNA"/>
</dbReference>
<protein>
    <submittedName>
        <fullName evidence="1">Uncharacterized protein</fullName>
    </submittedName>
</protein>
<proteinExistence type="predicted"/>
<name>A0A0E3W2B6_ANOGA</name>
<dbReference type="PANTHER" id="PTHR33053">
    <property type="entry name" value="PROTEIN, PUTATIVE-RELATED"/>
    <property type="match status" value="1"/>
</dbReference>
<organism evidence="1">
    <name type="scientific">Anopheles gambiae</name>
    <name type="common">African malaria mosquito</name>
    <dbReference type="NCBI Taxonomy" id="7165"/>
    <lineage>
        <taxon>Eukaryota</taxon>
        <taxon>Metazoa</taxon>
        <taxon>Ecdysozoa</taxon>
        <taxon>Arthropoda</taxon>
        <taxon>Hexapoda</taxon>
        <taxon>Insecta</taxon>
        <taxon>Pterygota</taxon>
        <taxon>Neoptera</taxon>
        <taxon>Endopterygota</taxon>
        <taxon>Diptera</taxon>
        <taxon>Nematocera</taxon>
        <taxon>Culicoidea</taxon>
        <taxon>Culicidae</taxon>
        <taxon>Anophelinae</taxon>
        <taxon>Anopheles</taxon>
    </lineage>
</organism>
<dbReference type="VEuPathDB" id="VectorBase:AGAMI1_011976"/>
<dbReference type="VEuPathDB" id="VectorBase:AGAP007602"/>
<evidence type="ECO:0000313" key="1">
    <source>
        <dbReference type="EMBL" id="CFW94530.1"/>
    </source>
</evidence>